<dbReference type="Gene3D" id="3.40.50.80">
    <property type="entry name" value="Nucleotide-binding domain of ferredoxin-NADP reductase (FNR) module"/>
    <property type="match status" value="1"/>
</dbReference>
<keyword evidence="5" id="KW-1185">Reference proteome</keyword>
<evidence type="ECO:0000313" key="3">
    <source>
        <dbReference type="EMBL" id="CAE0686988.1"/>
    </source>
</evidence>
<gene>
    <name evidence="3" type="ORF">PCAL00307_LOCUS2422</name>
    <name evidence="4" type="ORF">PECAL_6P08920</name>
</gene>
<evidence type="ECO:0000313" key="5">
    <source>
        <dbReference type="Proteomes" id="UP000789595"/>
    </source>
</evidence>
<evidence type="ECO:0000313" key="4">
    <source>
        <dbReference type="EMBL" id="CAH0379282.1"/>
    </source>
</evidence>
<reference evidence="4" key="2">
    <citation type="submission" date="2021-11" db="EMBL/GenBank/DDBJ databases">
        <authorList>
            <consortium name="Genoscope - CEA"/>
            <person name="William W."/>
        </authorList>
    </citation>
    <scope>NUCLEOTIDE SEQUENCE</scope>
</reference>
<feature type="domain" description="FAD-binding FR-type" evidence="2">
    <location>
        <begin position="24"/>
        <end position="160"/>
    </location>
</feature>
<keyword evidence="1" id="KW-0812">Transmembrane</keyword>
<dbReference type="InterPro" id="IPR017927">
    <property type="entry name" value="FAD-bd_FR_type"/>
</dbReference>
<dbReference type="GO" id="GO:0016491">
    <property type="term" value="F:oxidoreductase activity"/>
    <property type="evidence" value="ECO:0007669"/>
    <property type="project" value="InterPro"/>
</dbReference>
<dbReference type="Proteomes" id="UP000789595">
    <property type="component" value="Unassembled WGS sequence"/>
</dbReference>
<keyword evidence="1" id="KW-1133">Transmembrane helix</keyword>
<dbReference type="OrthoDB" id="10584153at2759"/>
<proteinExistence type="predicted"/>
<dbReference type="EMBL" id="CAKKNE010000006">
    <property type="protein sequence ID" value="CAH0379282.1"/>
    <property type="molecule type" value="Genomic_DNA"/>
</dbReference>
<evidence type="ECO:0000259" key="2">
    <source>
        <dbReference type="PROSITE" id="PS51384"/>
    </source>
</evidence>
<accession>A0A7S3ZLD7</accession>
<organism evidence="3">
    <name type="scientific">Pelagomonas calceolata</name>
    <dbReference type="NCBI Taxonomy" id="35677"/>
    <lineage>
        <taxon>Eukaryota</taxon>
        <taxon>Sar</taxon>
        <taxon>Stramenopiles</taxon>
        <taxon>Ochrophyta</taxon>
        <taxon>Pelagophyceae</taxon>
        <taxon>Pelagomonadales</taxon>
        <taxon>Pelagomonadaceae</taxon>
        <taxon>Pelagomonas</taxon>
    </lineage>
</organism>
<name>A0A7S3ZLD7_9STRA</name>
<dbReference type="AlphaFoldDB" id="A0A7S3ZLD7"/>
<feature type="transmembrane region" description="Helical" evidence="1">
    <location>
        <begin position="309"/>
        <end position="330"/>
    </location>
</feature>
<keyword evidence="1" id="KW-0472">Membrane</keyword>
<protein>
    <recommendedName>
        <fullName evidence="2">FAD-binding FR-type domain-containing protein</fullName>
    </recommendedName>
</protein>
<sequence>MPRGEILGRTGHVVRSLEHLAAPRKGTQCALLSREVLVAASETDPAVHRLRFAWPSTFGGAPSCCEGADGVIHVHVRAPAPDGVFRKNLLRPYSLVVMDADGFELAVKIYVDRQGVSAYLGALEVGALAHVPEIRAMDYHRDSRRVAMMCFGIGVNECLPLGKRLLERGAEVRMAILDRDASRVVFGREFAKLEAAYPTSLRVRRYFSRPRPGDLEQGYPRIDVAAVSDFFGGNWIDGKPADYLEIVGSGRNERDAYEMVLEAGIWSKAHVGKGHPPFIIMKGPDGFNAPWRPLSPPEIPETPRSTSRFVAAGISALVVVGLTWFARFVARRRCRKRA</sequence>
<dbReference type="InterPro" id="IPR039261">
    <property type="entry name" value="FNR_nucleotide-bd"/>
</dbReference>
<evidence type="ECO:0000256" key="1">
    <source>
        <dbReference type="SAM" id="Phobius"/>
    </source>
</evidence>
<dbReference type="EMBL" id="HBIW01002884">
    <property type="protein sequence ID" value="CAE0686988.1"/>
    <property type="molecule type" value="Transcribed_RNA"/>
</dbReference>
<dbReference type="PROSITE" id="PS51384">
    <property type="entry name" value="FAD_FR"/>
    <property type="match status" value="1"/>
</dbReference>
<reference evidence="3" key="1">
    <citation type="submission" date="2021-01" db="EMBL/GenBank/DDBJ databases">
        <authorList>
            <person name="Corre E."/>
            <person name="Pelletier E."/>
            <person name="Niang G."/>
            <person name="Scheremetjew M."/>
            <person name="Finn R."/>
            <person name="Kale V."/>
            <person name="Holt S."/>
            <person name="Cochrane G."/>
            <person name="Meng A."/>
            <person name="Brown T."/>
            <person name="Cohen L."/>
        </authorList>
    </citation>
    <scope>NUCLEOTIDE SEQUENCE</scope>
    <source>
        <strain evidence="3">CCMP1756</strain>
    </source>
</reference>
<dbReference type="SUPFAM" id="SSF52343">
    <property type="entry name" value="Ferredoxin reductase-like, C-terminal NADP-linked domain"/>
    <property type="match status" value="1"/>
</dbReference>